<comment type="caution">
    <text evidence="1">The sequence shown here is derived from an EMBL/GenBank/DDBJ whole genome shotgun (WGS) entry which is preliminary data.</text>
</comment>
<gene>
    <name evidence="1" type="ORF">D3871_16370</name>
</gene>
<name>A0A3A3FK08_9BURK</name>
<dbReference type="Proteomes" id="UP000265955">
    <property type="component" value="Unassembled WGS sequence"/>
</dbReference>
<evidence type="ECO:0000313" key="1">
    <source>
        <dbReference type="EMBL" id="RJF95041.1"/>
    </source>
</evidence>
<organism evidence="1 2">
    <name type="scientific">Noviherbaspirillum saxi</name>
    <dbReference type="NCBI Taxonomy" id="2320863"/>
    <lineage>
        <taxon>Bacteria</taxon>
        <taxon>Pseudomonadati</taxon>
        <taxon>Pseudomonadota</taxon>
        <taxon>Betaproteobacteria</taxon>
        <taxon>Burkholderiales</taxon>
        <taxon>Oxalobacteraceae</taxon>
        <taxon>Noviherbaspirillum</taxon>
    </lineage>
</organism>
<dbReference type="RefSeq" id="WP_119770191.1">
    <property type="nucleotide sequence ID" value="NZ_QYUO01000002.1"/>
</dbReference>
<proteinExistence type="predicted"/>
<dbReference type="AlphaFoldDB" id="A0A3A3FK08"/>
<accession>A0A3A3FK08</accession>
<evidence type="ECO:0000313" key="2">
    <source>
        <dbReference type="Proteomes" id="UP000265955"/>
    </source>
</evidence>
<sequence>MHTTSLIVTDARPLIELADVDELDTLLALAPDIRILIPDMVRHALLVHIDIPGVPDALEWIRANDGQGVSVQCTEEFEEFIVLKRRHNDAVERSQNELAAGEILGRELARGTEAIVLLLGDAHTEHASVLANLPAQVLPMSTTTYLQRLRSQQRQSMVGALLQRVLALGRPTAS</sequence>
<dbReference type="OrthoDB" id="8774911at2"/>
<reference evidence="2" key="1">
    <citation type="submission" date="2018-09" db="EMBL/GenBank/DDBJ databases">
        <authorList>
            <person name="Zhu H."/>
        </authorList>
    </citation>
    <scope>NUCLEOTIDE SEQUENCE [LARGE SCALE GENOMIC DNA]</scope>
    <source>
        <strain evidence="2">K1R23-30</strain>
    </source>
</reference>
<dbReference type="EMBL" id="QYUO01000002">
    <property type="protein sequence ID" value="RJF95041.1"/>
    <property type="molecule type" value="Genomic_DNA"/>
</dbReference>
<protein>
    <submittedName>
        <fullName evidence="1">Uncharacterized protein</fullName>
    </submittedName>
</protein>
<keyword evidence="2" id="KW-1185">Reference proteome</keyword>